<sequence length="1132" mass="115139">MRKVIGGVALIAGVGGLSYWGSQDQAETMQSLVTQRAAEAVSGSVHRAEASVVGRDITLTGLADTAAERDAMLAALDEVEGRRIVRDETEILPALSPFVTEGALTPDGERLLKGAVPTEAARAALGDRAGDLELASGAPAGWSAMAESAEAALDQLARGKWRLVDGVLTLSGVARSEDDKTAAVDLLTDLPGEASAEIDVIPLIEPFNTTGILDSTGQLSLAGFVPGPEQREVLGAAASDLSRADGAPDDWLTLVSAGQQSLSFLAEGEFALSNRDLRVTGKARSAEDRDMALAVLDALENETGAKAASDIIVVPLIDNFLTEGSKPSGGAVSYSGYVPSDYARSLLGDGAGALVLADGADPEWEALAPAGAAALSALDSGSWTLEGARLSVTGIARTKEAQDFALAAVEGLADPDDVSVELVPLMAPFTTSGDKVLDGDVALSGFAPRPLADDLGLTRADGAPENWQRLTEGALGALENLAEGNFALSDRDLMVAGKARDAESRDAALAALNDIGSVNLMTEITVIPLISPFVTEAVKAPGGTPQLSGFAPATYGIELFGDAGATLELADGAPGNWEALAEAGNAALAPLHQGQWLLEDDALVLTGVARSQADRDAALAELAETPNATADITVIPEVSPYVTAGTFAADGEESLTGHAPDAQALQELGAAGTAVALGVGAPEDWGTAVAAARKAMQPLDRGSWELSDRQLVLRGVARTEDAADQSSAAVADLNGFAIRNEIETIALIEPFVTGARREEGGALAYTGFAPVGADLSNWGDAAADLPTAEGAPEDWNALTQAGSDALAALASGGWSVEGSSLRVTGIARSQDQLDAANAAIAGLGDAATLDAALEPPRFAVTIGAGEGGKVDGLLPGGLGKADLAGAIGLADLAGDANATEFGDAQAALDAVGALKPWLGQLESAKIDVVEGVAAIEAQVVPGADPDFVKAGLLEAYPGAALSVGTAQKPADGTLRRNALTGAEERAVAGFWLPVVDFSPTIDSCPVQSDKALAQSQIQFVTGSANLSPRSLAAINRMASVIRPCILQGGLVAELGGHTDSQGAEEANYALSLARAEAVRAALVSRGVPVRSISAVGYGETQPIADNETEEGRAMNRRTTITWAAGPEVAPEE</sequence>
<dbReference type="InterPro" id="IPR036737">
    <property type="entry name" value="OmpA-like_sf"/>
</dbReference>
<dbReference type="InterPro" id="IPR050330">
    <property type="entry name" value="Bact_OuterMem_StrucFunc"/>
</dbReference>
<evidence type="ECO:0000313" key="3">
    <source>
        <dbReference type="EMBL" id="MDA7425295.1"/>
    </source>
</evidence>
<name>A0ABT4XTL9_9RHOB</name>
<keyword evidence="4" id="KW-1185">Reference proteome</keyword>
<dbReference type="RefSeq" id="WP_271432635.1">
    <property type="nucleotide sequence ID" value="NZ_JAQIOY010000003.1"/>
</dbReference>
<evidence type="ECO:0000313" key="4">
    <source>
        <dbReference type="Proteomes" id="UP001210720"/>
    </source>
</evidence>
<dbReference type="PANTHER" id="PTHR30329:SF21">
    <property type="entry name" value="LIPOPROTEIN YIAD-RELATED"/>
    <property type="match status" value="1"/>
</dbReference>
<dbReference type="Gene3D" id="3.40.1520.20">
    <property type="match status" value="5"/>
</dbReference>
<evidence type="ECO:0000256" key="1">
    <source>
        <dbReference type="PROSITE-ProRule" id="PRU00473"/>
    </source>
</evidence>
<dbReference type="Proteomes" id="UP001210720">
    <property type="component" value="Unassembled WGS sequence"/>
</dbReference>
<protein>
    <submittedName>
        <fullName evidence="3">OmpA family protein</fullName>
    </submittedName>
</protein>
<gene>
    <name evidence="3" type="ORF">PFY00_11195</name>
</gene>
<organism evidence="3 4">
    <name type="scientific">Thalassococcus lentus</name>
    <dbReference type="NCBI Taxonomy" id="1210524"/>
    <lineage>
        <taxon>Bacteria</taxon>
        <taxon>Pseudomonadati</taxon>
        <taxon>Pseudomonadota</taxon>
        <taxon>Alphaproteobacteria</taxon>
        <taxon>Rhodobacterales</taxon>
        <taxon>Roseobacteraceae</taxon>
        <taxon>Thalassococcus</taxon>
    </lineage>
</organism>
<comment type="caution">
    <text evidence="3">The sequence shown here is derived from an EMBL/GenBank/DDBJ whole genome shotgun (WGS) entry which is preliminary data.</text>
</comment>
<dbReference type="PROSITE" id="PS51123">
    <property type="entry name" value="OMPA_2"/>
    <property type="match status" value="1"/>
</dbReference>
<dbReference type="SUPFAM" id="SSF103088">
    <property type="entry name" value="OmpA-like"/>
    <property type="match status" value="1"/>
</dbReference>
<dbReference type="Pfam" id="PF00691">
    <property type="entry name" value="OmpA"/>
    <property type="match status" value="1"/>
</dbReference>
<dbReference type="EMBL" id="JAQIOY010000003">
    <property type="protein sequence ID" value="MDA7425295.1"/>
    <property type="molecule type" value="Genomic_DNA"/>
</dbReference>
<proteinExistence type="predicted"/>
<dbReference type="CDD" id="cd07185">
    <property type="entry name" value="OmpA_C-like"/>
    <property type="match status" value="1"/>
</dbReference>
<feature type="domain" description="OmpA-like" evidence="2">
    <location>
        <begin position="1007"/>
        <end position="1126"/>
    </location>
</feature>
<dbReference type="Gene3D" id="3.30.1330.60">
    <property type="entry name" value="OmpA-like domain"/>
    <property type="match status" value="1"/>
</dbReference>
<reference evidence="3 4" key="1">
    <citation type="submission" date="2023-01" db="EMBL/GenBank/DDBJ databases">
        <title>Thalassococcus onchidii sp. nov., isolated from a marine invertebrate from the South China Sea.</title>
        <authorList>
            <person name="Xu S."/>
            <person name="Liu Z."/>
            <person name="Xu Y."/>
        </authorList>
    </citation>
    <scope>NUCLEOTIDE SEQUENCE [LARGE SCALE GENOMIC DNA]</scope>
    <source>
        <strain evidence="3 4">KCTC 32084</strain>
    </source>
</reference>
<dbReference type="PANTHER" id="PTHR30329">
    <property type="entry name" value="STATOR ELEMENT OF FLAGELLAR MOTOR COMPLEX"/>
    <property type="match status" value="1"/>
</dbReference>
<keyword evidence="1" id="KW-0472">Membrane</keyword>
<evidence type="ECO:0000259" key="2">
    <source>
        <dbReference type="PROSITE" id="PS51123"/>
    </source>
</evidence>
<dbReference type="InterPro" id="IPR006665">
    <property type="entry name" value="OmpA-like"/>
</dbReference>
<accession>A0ABT4XTL9</accession>